<dbReference type="PROSITE" id="PS50188">
    <property type="entry name" value="B302_SPRY"/>
    <property type="match status" value="1"/>
</dbReference>
<dbReference type="GO" id="GO:0045087">
    <property type="term" value="P:innate immune response"/>
    <property type="evidence" value="ECO:0007669"/>
    <property type="project" value="UniProtKB-KW"/>
</dbReference>
<evidence type="ECO:0000259" key="10">
    <source>
        <dbReference type="PROSITE" id="PS50188"/>
    </source>
</evidence>
<keyword evidence="5" id="KW-0391">Immunity</keyword>
<dbReference type="InterPro" id="IPR000315">
    <property type="entry name" value="Znf_B-box"/>
</dbReference>
<comment type="caution">
    <text evidence="11">The sequence shown here is derived from an EMBL/GenBank/DDBJ whole genome shotgun (WGS) entry which is preliminary data.</text>
</comment>
<evidence type="ECO:0000256" key="3">
    <source>
        <dbReference type="ARBA" id="ARBA00022771"/>
    </source>
</evidence>
<keyword evidence="12" id="KW-1185">Reference proteome</keyword>
<dbReference type="InterPro" id="IPR001841">
    <property type="entry name" value="Znf_RING"/>
</dbReference>
<dbReference type="FunFam" id="3.30.160.60:FF:001655">
    <property type="entry name" value="FinTRIM family, member 82"/>
    <property type="match status" value="1"/>
</dbReference>
<proteinExistence type="predicted"/>
<dbReference type="InterPro" id="IPR058030">
    <property type="entry name" value="TRIM8/14/16/25/29/45/65_CC"/>
</dbReference>
<dbReference type="Pfam" id="PF25600">
    <property type="entry name" value="TRIM_CC"/>
    <property type="match status" value="1"/>
</dbReference>
<dbReference type="PANTHER" id="PTHR25465">
    <property type="entry name" value="B-BOX DOMAIN CONTAINING"/>
    <property type="match status" value="1"/>
</dbReference>
<dbReference type="Pfam" id="PF15227">
    <property type="entry name" value="zf-C3HC4_4"/>
    <property type="match status" value="1"/>
</dbReference>
<organism evidence="11 12">
    <name type="scientific">Champsocephalus gunnari</name>
    <name type="common">Mackerel icefish</name>
    <dbReference type="NCBI Taxonomy" id="52237"/>
    <lineage>
        <taxon>Eukaryota</taxon>
        <taxon>Metazoa</taxon>
        <taxon>Chordata</taxon>
        <taxon>Craniata</taxon>
        <taxon>Vertebrata</taxon>
        <taxon>Euteleostomi</taxon>
        <taxon>Actinopterygii</taxon>
        <taxon>Neopterygii</taxon>
        <taxon>Teleostei</taxon>
        <taxon>Neoteleostei</taxon>
        <taxon>Acanthomorphata</taxon>
        <taxon>Eupercaria</taxon>
        <taxon>Perciformes</taxon>
        <taxon>Notothenioidei</taxon>
        <taxon>Channichthyidae</taxon>
        <taxon>Champsocephalus</taxon>
    </lineage>
</organism>
<dbReference type="Gene3D" id="3.30.160.60">
    <property type="entry name" value="Classic Zinc Finger"/>
    <property type="match status" value="1"/>
</dbReference>
<evidence type="ECO:0000256" key="4">
    <source>
        <dbReference type="ARBA" id="ARBA00022833"/>
    </source>
</evidence>
<evidence type="ECO:0000313" key="12">
    <source>
        <dbReference type="Proteomes" id="UP001331515"/>
    </source>
</evidence>
<dbReference type="AlphaFoldDB" id="A0AAN8HJA5"/>
<keyword evidence="1" id="KW-0399">Innate immunity</keyword>
<feature type="domain" description="B box-type" evidence="9">
    <location>
        <begin position="149"/>
        <end position="189"/>
    </location>
</feature>
<evidence type="ECO:0000256" key="1">
    <source>
        <dbReference type="ARBA" id="ARBA00022588"/>
    </source>
</evidence>
<feature type="coiled-coil region" evidence="7">
    <location>
        <begin position="269"/>
        <end position="299"/>
    </location>
</feature>
<dbReference type="CDD" id="cd19769">
    <property type="entry name" value="Bbox2_TRIM16-like"/>
    <property type="match status" value="1"/>
</dbReference>
<dbReference type="SUPFAM" id="SSF57850">
    <property type="entry name" value="RING/U-box"/>
    <property type="match status" value="1"/>
</dbReference>
<dbReference type="PANTHER" id="PTHR25465:SF30">
    <property type="entry name" value="FINTRIM FAMILY, MEMBER 82"/>
    <property type="match status" value="1"/>
</dbReference>
<evidence type="ECO:0000256" key="5">
    <source>
        <dbReference type="ARBA" id="ARBA00022859"/>
    </source>
</evidence>
<dbReference type="InterPro" id="IPR003877">
    <property type="entry name" value="SPRY_dom"/>
</dbReference>
<evidence type="ECO:0000259" key="9">
    <source>
        <dbReference type="PROSITE" id="PS50119"/>
    </source>
</evidence>
<dbReference type="GO" id="GO:0008270">
    <property type="term" value="F:zinc ion binding"/>
    <property type="evidence" value="ECO:0007669"/>
    <property type="project" value="UniProtKB-KW"/>
</dbReference>
<gene>
    <name evidence="11" type="ORF">CgunFtcFv8_003205</name>
</gene>
<dbReference type="SMART" id="SM00184">
    <property type="entry name" value="RING"/>
    <property type="match status" value="1"/>
</dbReference>
<keyword evidence="3 6" id="KW-0863">Zinc-finger</keyword>
<dbReference type="SMART" id="SM00336">
    <property type="entry name" value="BBOX"/>
    <property type="match status" value="1"/>
</dbReference>
<dbReference type="InterPro" id="IPR003879">
    <property type="entry name" value="Butyrophylin_SPRY"/>
</dbReference>
<dbReference type="InterPro" id="IPR013320">
    <property type="entry name" value="ConA-like_dom_sf"/>
</dbReference>
<protein>
    <recommendedName>
        <fullName evidence="13">FinTRIM family, member 82</fullName>
    </recommendedName>
</protein>
<keyword evidence="2" id="KW-0479">Metal-binding</keyword>
<dbReference type="InterPro" id="IPR013083">
    <property type="entry name" value="Znf_RING/FYVE/PHD"/>
</dbReference>
<dbReference type="CDD" id="cd19802">
    <property type="entry name" value="Bbox1_TRIM8-like"/>
    <property type="match status" value="1"/>
</dbReference>
<feature type="coiled-coil region" evidence="7">
    <location>
        <begin position="208"/>
        <end position="238"/>
    </location>
</feature>
<dbReference type="InterPro" id="IPR051051">
    <property type="entry name" value="E3_ubiq-ligase_TRIM/RNF"/>
</dbReference>
<feature type="domain" description="B30.2/SPRY" evidence="10">
    <location>
        <begin position="351"/>
        <end position="542"/>
    </location>
</feature>
<sequence>MADHTSQDYFSCSLCVNLLRDPVAIPCGHSFCMDCISGYWNEADYTGIYICPQCNITFTQRPVLRPNATLSMVAEKIKKSGLNLNLNMTPGNQYAGQNDVPCDFCSGKKLKAVKSCLNCLASYCEKHLKPHYESATFKRHKLVDELGNLDRKICPQHQKSLELFCRTDQMCICAICTVSEHKGHDIVSAEAERGEKQKLLGVAQAEIRQKCQERVKELEELKTAVESLKNSAQRAMVDSQKMFEDMIRSIERMRSEVSKLIGINEKAAFNQSEALIERLEQEIDELKKKEAGLKQLHSTDDHIHFLQNFNYLCTPTDDGYIPRVTVNPDFSFGAVRKAVAEIKDRLEEFGREELLKISKSVNEVPVYTTESRTLDRRSRGKEVVDNTPPEPRGRADFVKYFCQLKLDAVTAYKELCCAARPWRGGRFYWEIEWSGEFSIGVAYKSISRKGKGSLCLLGYNDKSWSLLCSDTGYSAWHNRVDKAVSGPHSPRIGVYLDHSAGVLAFYSIGNTMTLLHRFETTFVEPLFPGFGVGTSVKICNVK</sequence>
<dbReference type="Pfam" id="PF00643">
    <property type="entry name" value="zf-B_box"/>
    <property type="match status" value="1"/>
</dbReference>
<dbReference type="Gene3D" id="4.10.830.40">
    <property type="match status" value="1"/>
</dbReference>
<dbReference type="Proteomes" id="UP001331515">
    <property type="component" value="Unassembled WGS sequence"/>
</dbReference>
<dbReference type="SUPFAM" id="SSF57845">
    <property type="entry name" value="B-box zinc-binding domain"/>
    <property type="match status" value="1"/>
</dbReference>
<dbReference type="EMBL" id="JAURVH010001525">
    <property type="protein sequence ID" value="KAK5918439.1"/>
    <property type="molecule type" value="Genomic_DNA"/>
</dbReference>
<reference evidence="11 12" key="1">
    <citation type="journal article" date="2023" name="Mol. Biol. Evol.">
        <title>Genomics of Secondarily Temperate Adaptation in the Only Non-Antarctic Icefish.</title>
        <authorList>
            <person name="Rivera-Colon A.G."/>
            <person name="Rayamajhi N."/>
            <person name="Minhas B.F."/>
            <person name="Madrigal G."/>
            <person name="Bilyk K.T."/>
            <person name="Yoon V."/>
            <person name="Hune M."/>
            <person name="Gregory S."/>
            <person name="Cheng C.H.C."/>
            <person name="Catchen J.M."/>
        </authorList>
    </citation>
    <scope>NUCLEOTIDE SEQUENCE [LARGE SCALE GENOMIC DNA]</scope>
    <source>
        <tissue evidence="11">White muscle</tissue>
    </source>
</reference>
<feature type="domain" description="RING-type" evidence="8">
    <location>
        <begin position="12"/>
        <end position="55"/>
    </location>
</feature>
<evidence type="ECO:0000259" key="8">
    <source>
        <dbReference type="PROSITE" id="PS50089"/>
    </source>
</evidence>
<dbReference type="PRINTS" id="PR01407">
    <property type="entry name" value="BUTYPHLNCDUF"/>
</dbReference>
<evidence type="ECO:0000313" key="11">
    <source>
        <dbReference type="EMBL" id="KAK5918439.1"/>
    </source>
</evidence>
<dbReference type="SMART" id="SM00449">
    <property type="entry name" value="SPRY"/>
    <property type="match status" value="1"/>
</dbReference>
<evidence type="ECO:0000256" key="7">
    <source>
        <dbReference type="SAM" id="Coils"/>
    </source>
</evidence>
<dbReference type="PROSITE" id="PS50119">
    <property type="entry name" value="ZF_BBOX"/>
    <property type="match status" value="1"/>
</dbReference>
<keyword evidence="4" id="KW-0862">Zinc</keyword>
<dbReference type="Pfam" id="PF00622">
    <property type="entry name" value="SPRY"/>
    <property type="match status" value="1"/>
</dbReference>
<dbReference type="InterPro" id="IPR017907">
    <property type="entry name" value="Znf_RING_CS"/>
</dbReference>
<name>A0AAN8HJA5_CHAGU</name>
<accession>A0AAN8HJA5</accession>
<evidence type="ECO:0000256" key="2">
    <source>
        <dbReference type="ARBA" id="ARBA00022723"/>
    </source>
</evidence>
<dbReference type="InterPro" id="IPR043136">
    <property type="entry name" value="B30.2/SPRY_sf"/>
</dbReference>
<evidence type="ECO:0008006" key="13">
    <source>
        <dbReference type="Google" id="ProtNLM"/>
    </source>
</evidence>
<dbReference type="Gene3D" id="2.60.120.920">
    <property type="match status" value="1"/>
</dbReference>
<keyword evidence="7" id="KW-0175">Coiled coil</keyword>
<dbReference type="Gene3D" id="3.30.40.10">
    <property type="entry name" value="Zinc/RING finger domain, C3HC4 (zinc finger)"/>
    <property type="match status" value="1"/>
</dbReference>
<dbReference type="PROSITE" id="PS50089">
    <property type="entry name" value="ZF_RING_2"/>
    <property type="match status" value="1"/>
</dbReference>
<evidence type="ECO:0000256" key="6">
    <source>
        <dbReference type="PROSITE-ProRule" id="PRU00024"/>
    </source>
</evidence>
<dbReference type="CDD" id="cd16601">
    <property type="entry name" value="RING-HC_TRIM39_C-IV"/>
    <property type="match status" value="1"/>
</dbReference>
<dbReference type="SUPFAM" id="SSF49899">
    <property type="entry name" value="Concanavalin A-like lectins/glucanases"/>
    <property type="match status" value="1"/>
</dbReference>
<dbReference type="InterPro" id="IPR001870">
    <property type="entry name" value="B30.2/SPRY"/>
</dbReference>
<dbReference type="PROSITE" id="PS00518">
    <property type="entry name" value="ZF_RING_1"/>
    <property type="match status" value="1"/>
</dbReference>